<protein>
    <recommendedName>
        <fullName evidence="2">Cyclic nucleotide-binding domain-containing protein</fullName>
    </recommendedName>
</protein>
<feature type="region of interest" description="Disordered" evidence="1">
    <location>
        <begin position="208"/>
        <end position="260"/>
    </location>
</feature>
<dbReference type="InParanoid" id="A0A7M7NMM7"/>
<evidence type="ECO:0000259" key="2">
    <source>
        <dbReference type="PROSITE" id="PS50042"/>
    </source>
</evidence>
<sequence>MATGGVELPQIRPLGRPLIRANSINAGLGDSTKLVDINLSSSLMKRLPATISSTLGQGDEVVNEGSSTRRRFSLQPPVKNKTTEKRQKFYKRLSSRNLMGAQSGAKSRTSDIPSNLGNGKISEKDGRGRRQLTRSESFRLGAIKELVKQNSSLSDIYDDSAYLRRVSNFSDGAVDVVKTRAVPRTRGSSLTRQISLLSLRSKGSTMSLMSLDTGEVTGRAERRKSRGSFAPSLRTRKGGRQGESPSRIGGRLSRRSQLKAIAPPPSVLKHRFMKAVRLLQLINRSFQINKSSRYVKEQDSECLGLGGPPSPRKGARIFFDLSHFKARKEGQLSCETKRILSKESSERTPEEVQKALVSLRNTLDAFCEFPVQMQQSIAKFGFYNKLEKRRIIIREGYRAENFHLMLSGTAVVTTTTRDGETQEARVRLVNFIRRGNTFGERELMTGVVRPHTIVCHEEVELLSLDKEEYVTIFIPKHEHEIVQDVGIASFLRTIKVFQDWPVDKLPKNNPAICLLTYFRKGAVVCLDSNKTEWIFVIKTGACQVLKELKEPTTSTPRKKKGKESPKKKYTSRKTNQRKKLMLPPIIKVTEDHAPSSSSWLSSPTPSIRDDVSIGSMMSDDETKKPKGGRFYNAAKTVFSTEVRLKQKLDCIGDAEEHISLLDNLTARSRSPRLADLTTTLMASVCSDAGSVRSGDERNSIFLKLRRCVTGEVFGLNSVLFKSVGGSPSLTLTSEGAECILISKNFFLQHLTETAKDRLLRTVPPWPAEARLQELVQEHADWDRYKSAMMGDIVTFKQNVAAGTI</sequence>
<dbReference type="SUPFAM" id="SSF51206">
    <property type="entry name" value="cAMP-binding domain-like"/>
    <property type="match status" value="2"/>
</dbReference>
<evidence type="ECO:0000256" key="1">
    <source>
        <dbReference type="SAM" id="MobiDB-lite"/>
    </source>
</evidence>
<reference evidence="3" key="2">
    <citation type="submission" date="2021-01" db="UniProtKB">
        <authorList>
            <consortium name="EnsemblMetazoa"/>
        </authorList>
    </citation>
    <scope>IDENTIFICATION</scope>
</reference>
<dbReference type="EnsemblMetazoa" id="XM_030981100">
    <property type="protein sequence ID" value="XP_030836960"/>
    <property type="gene ID" value="LOC582848"/>
</dbReference>
<dbReference type="AlphaFoldDB" id="A0A7M7NMM7"/>
<organism evidence="3 4">
    <name type="scientific">Strongylocentrotus purpuratus</name>
    <name type="common">Purple sea urchin</name>
    <dbReference type="NCBI Taxonomy" id="7668"/>
    <lineage>
        <taxon>Eukaryota</taxon>
        <taxon>Metazoa</taxon>
        <taxon>Echinodermata</taxon>
        <taxon>Eleutherozoa</taxon>
        <taxon>Echinozoa</taxon>
        <taxon>Echinoidea</taxon>
        <taxon>Euechinoidea</taxon>
        <taxon>Echinacea</taxon>
        <taxon>Camarodonta</taxon>
        <taxon>Echinidea</taxon>
        <taxon>Strongylocentrotidae</taxon>
        <taxon>Strongylocentrotus</taxon>
    </lineage>
</organism>
<dbReference type="Gene3D" id="2.60.120.10">
    <property type="entry name" value="Jelly Rolls"/>
    <property type="match status" value="1"/>
</dbReference>
<feature type="compositionally biased region" description="Basic residues" evidence="1">
    <location>
        <begin position="556"/>
        <end position="575"/>
    </location>
</feature>
<proteinExistence type="predicted"/>
<dbReference type="OrthoDB" id="166212at2759"/>
<dbReference type="Proteomes" id="UP000007110">
    <property type="component" value="Unassembled WGS sequence"/>
</dbReference>
<feature type="compositionally biased region" description="Low complexity" evidence="1">
    <location>
        <begin position="594"/>
        <end position="606"/>
    </location>
</feature>
<dbReference type="PROSITE" id="PS50042">
    <property type="entry name" value="CNMP_BINDING_3"/>
    <property type="match status" value="1"/>
</dbReference>
<feature type="region of interest" description="Disordered" evidence="1">
    <location>
        <begin position="98"/>
        <end position="133"/>
    </location>
</feature>
<dbReference type="PANTHER" id="PTHR23011">
    <property type="entry name" value="CYCLIC NUCLEOTIDE-BINDING DOMAIN CONTAINING PROTEIN"/>
    <property type="match status" value="1"/>
</dbReference>
<dbReference type="PANTHER" id="PTHR23011:SF28">
    <property type="entry name" value="CYCLIC NUCLEOTIDE-BINDING DOMAIN CONTAINING PROTEIN"/>
    <property type="match status" value="1"/>
</dbReference>
<feature type="compositionally biased region" description="Polar residues" evidence="1">
    <location>
        <begin position="104"/>
        <end position="117"/>
    </location>
</feature>
<dbReference type="KEGG" id="spu:582848"/>
<evidence type="ECO:0000313" key="4">
    <source>
        <dbReference type="Proteomes" id="UP000007110"/>
    </source>
</evidence>
<keyword evidence="4" id="KW-1185">Reference proteome</keyword>
<dbReference type="RefSeq" id="XP_030836960.1">
    <property type="nucleotide sequence ID" value="XM_030981100.1"/>
</dbReference>
<feature type="region of interest" description="Disordered" evidence="1">
    <location>
        <begin position="551"/>
        <end position="575"/>
    </location>
</feature>
<dbReference type="InterPro" id="IPR018490">
    <property type="entry name" value="cNMP-bd_dom_sf"/>
</dbReference>
<dbReference type="CDD" id="cd00038">
    <property type="entry name" value="CAP_ED"/>
    <property type="match status" value="1"/>
</dbReference>
<dbReference type="SMART" id="SM00100">
    <property type="entry name" value="cNMP"/>
    <property type="match status" value="1"/>
</dbReference>
<feature type="domain" description="Cyclic nucleotide-binding" evidence="2">
    <location>
        <begin position="383"/>
        <end position="473"/>
    </location>
</feature>
<name>A0A7M7NMM7_STRPU</name>
<reference evidence="4" key="1">
    <citation type="submission" date="2015-02" db="EMBL/GenBank/DDBJ databases">
        <title>Genome sequencing for Strongylocentrotus purpuratus.</title>
        <authorList>
            <person name="Murali S."/>
            <person name="Liu Y."/>
            <person name="Vee V."/>
            <person name="English A."/>
            <person name="Wang M."/>
            <person name="Skinner E."/>
            <person name="Han Y."/>
            <person name="Muzny D.M."/>
            <person name="Worley K.C."/>
            <person name="Gibbs R.A."/>
        </authorList>
    </citation>
    <scope>NUCLEOTIDE SEQUENCE</scope>
</reference>
<accession>A0A7M7NMM7</accession>
<dbReference type="OMA" id="WDEFKCH"/>
<evidence type="ECO:0000313" key="3">
    <source>
        <dbReference type="EnsemblMetazoa" id="XP_030836960"/>
    </source>
</evidence>
<dbReference type="InterPro" id="IPR014710">
    <property type="entry name" value="RmlC-like_jellyroll"/>
</dbReference>
<dbReference type="Pfam" id="PF00027">
    <property type="entry name" value="cNMP_binding"/>
    <property type="match status" value="1"/>
</dbReference>
<feature type="region of interest" description="Disordered" evidence="1">
    <location>
        <begin position="593"/>
        <end position="624"/>
    </location>
</feature>
<dbReference type="GeneID" id="582848"/>
<dbReference type="InterPro" id="IPR000595">
    <property type="entry name" value="cNMP-bd_dom"/>
</dbReference>